<dbReference type="InterPro" id="IPR029479">
    <property type="entry name" value="Nitroreductase"/>
</dbReference>
<comment type="similarity">
    <text evidence="1">Belongs to the nitroreductase family.</text>
</comment>
<dbReference type="OrthoDB" id="9782629at2"/>
<dbReference type="EMBL" id="BFFO01000003">
    <property type="protein sequence ID" value="GBG96574.1"/>
    <property type="molecule type" value="Genomic_DNA"/>
</dbReference>
<keyword evidence="5" id="KW-1185">Reference proteome</keyword>
<evidence type="ECO:0000256" key="2">
    <source>
        <dbReference type="ARBA" id="ARBA00023002"/>
    </source>
</evidence>
<name>A0A2R5HES9_9LACT</name>
<comment type="caution">
    <text evidence="4">The sequence shown here is derived from an EMBL/GenBank/DDBJ whole genome shotgun (WGS) entry which is preliminary data.</text>
</comment>
<feature type="domain" description="Nitroreductase" evidence="3">
    <location>
        <begin position="8"/>
        <end position="182"/>
    </location>
</feature>
<gene>
    <name evidence="4" type="primary">nfnB_2</name>
    <name evidence="4" type="ORF">NtB2_00687</name>
</gene>
<dbReference type="SUPFAM" id="SSF55469">
    <property type="entry name" value="FMN-dependent nitroreductase-like"/>
    <property type="match status" value="1"/>
</dbReference>
<evidence type="ECO:0000256" key="1">
    <source>
        <dbReference type="ARBA" id="ARBA00007118"/>
    </source>
</evidence>
<dbReference type="AlphaFoldDB" id="A0A2R5HES9"/>
<organism evidence="4 5">
    <name type="scientific">Lactococcus termiticola</name>
    <dbReference type="NCBI Taxonomy" id="2169526"/>
    <lineage>
        <taxon>Bacteria</taxon>
        <taxon>Bacillati</taxon>
        <taxon>Bacillota</taxon>
        <taxon>Bacilli</taxon>
        <taxon>Lactobacillales</taxon>
        <taxon>Streptococcaceae</taxon>
        <taxon>Lactococcus</taxon>
    </lineage>
</organism>
<dbReference type="Gene3D" id="3.40.109.10">
    <property type="entry name" value="NADH Oxidase"/>
    <property type="match status" value="1"/>
</dbReference>
<dbReference type="GO" id="GO:0016491">
    <property type="term" value="F:oxidoreductase activity"/>
    <property type="evidence" value="ECO:0007669"/>
    <property type="project" value="UniProtKB-KW"/>
</dbReference>
<evidence type="ECO:0000313" key="5">
    <source>
        <dbReference type="Proteomes" id="UP000245021"/>
    </source>
</evidence>
<dbReference type="RefSeq" id="WP_109245545.1">
    <property type="nucleotide sequence ID" value="NZ_BFFO01000003.1"/>
</dbReference>
<dbReference type="Proteomes" id="UP000245021">
    <property type="component" value="Unassembled WGS sequence"/>
</dbReference>
<reference evidence="4 5" key="1">
    <citation type="journal article" date="2018" name="Genome Announc.">
        <title>Draft Genome Sequence of Lactococcus sp. Strain NtB2 (JCM 32569), Isolated from the Gut of the Higher Termite Nasutitermes takasagoensis.</title>
        <authorList>
            <person name="Noda S."/>
            <person name="Aihara C."/>
            <person name="Yuki M."/>
            <person name="Ohkuma M."/>
        </authorList>
    </citation>
    <scope>NUCLEOTIDE SEQUENCE [LARGE SCALE GENOMIC DNA]</scope>
    <source>
        <strain evidence="4 5">NtB2</strain>
    </source>
</reference>
<dbReference type="Pfam" id="PF00881">
    <property type="entry name" value="Nitroreductase"/>
    <property type="match status" value="1"/>
</dbReference>
<protein>
    <submittedName>
        <fullName evidence="4">Nitroreductase</fullName>
    </submittedName>
</protein>
<dbReference type="InterPro" id="IPR000415">
    <property type="entry name" value="Nitroreductase-like"/>
</dbReference>
<accession>A0A2R5HES9</accession>
<sequence length="203" mass="22634">MDFVKLNKERHAVKSFDGKKVPTIDIKQIISAASLAPSANNIQSWHFVIAESEEAIKKLASLAPEGNAQQILTAGAVVVLFSDTALAERSREIAKQGNEELTDDMLSYFNSILPGRYDDFDEIREENYLGINAGLVAMNLTYAIYNRGYVGNIIMGFDRSEVANEALEVDKRYKAELIFTFGSSEDKGTASYRLPQEEIIEIR</sequence>
<evidence type="ECO:0000259" key="3">
    <source>
        <dbReference type="Pfam" id="PF00881"/>
    </source>
</evidence>
<dbReference type="PANTHER" id="PTHR43673:SF10">
    <property type="entry name" value="NADH DEHYDROGENASE_NAD(P)H NITROREDUCTASE XCC3605-RELATED"/>
    <property type="match status" value="1"/>
</dbReference>
<keyword evidence="2" id="KW-0560">Oxidoreductase</keyword>
<proteinExistence type="inferred from homology"/>
<dbReference type="PANTHER" id="PTHR43673">
    <property type="entry name" value="NAD(P)H NITROREDUCTASE YDGI-RELATED"/>
    <property type="match status" value="1"/>
</dbReference>
<evidence type="ECO:0000313" key="4">
    <source>
        <dbReference type="EMBL" id="GBG96574.1"/>
    </source>
</evidence>